<comment type="caution">
    <text evidence="1">The sequence shown here is derived from an EMBL/GenBank/DDBJ whole genome shotgun (WGS) entry which is preliminary data.</text>
</comment>
<reference evidence="1" key="2">
    <citation type="submission" date="2021-01" db="EMBL/GenBank/DDBJ databases">
        <authorList>
            <person name="Schikora-Tamarit M.A."/>
        </authorList>
    </citation>
    <scope>NUCLEOTIDE SEQUENCE</scope>
    <source>
        <strain evidence="1">CBS2887</strain>
    </source>
</reference>
<reference evidence="1" key="1">
    <citation type="journal article" date="2021" name="Open Biol.">
        <title>Shared evolutionary footprints suggest mitochondrial oxidative damage underlies multiple complex I losses in fungi.</title>
        <authorList>
            <person name="Schikora-Tamarit M.A."/>
            <person name="Marcet-Houben M."/>
            <person name="Nosek J."/>
            <person name="Gabaldon T."/>
        </authorList>
    </citation>
    <scope>NUCLEOTIDE SEQUENCE</scope>
    <source>
        <strain evidence="1">CBS2887</strain>
    </source>
</reference>
<evidence type="ECO:0000313" key="1">
    <source>
        <dbReference type="EMBL" id="KAH3674379.1"/>
    </source>
</evidence>
<accession>A0A9P8PMZ5</accession>
<organism evidence="1 2">
    <name type="scientific">Wickerhamomyces pijperi</name>
    <name type="common">Yeast</name>
    <name type="synonym">Pichia pijperi</name>
    <dbReference type="NCBI Taxonomy" id="599730"/>
    <lineage>
        <taxon>Eukaryota</taxon>
        <taxon>Fungi</taxon>
        <taxon>Dikarya</taxon>
        <taxon>Ascomycota</taxon>
        <taxon>Saccharomycotina</taxon>
        <taxon>Saccharomycetes</taxon>
        <taxon>Phaffomycetales</taxon>
        <taxon>Wickerhamomycetaceae</taxon>
        <taxon>Wickerhamomyces</taxon>
    </lineage>
</organism>
<keyword evidence="2" id="KW-1185">Reference proteome</keyword>
<dbReference type="Proteomes" id="UP000774326">
    <property type="component" value="Unassembled WGS sequence"/>
</dbReference>
<gene>
    <name evidence="1" type="ORF">WICPIJ_009568</name>
</gene>
<evidence type="ECO:0000313" key="2">
    <source>
        <dbReference type="Proteomes" id="UP000774326"/>
    </source>
</evidence>
<sequence length="495" mass="58284">MSQLNRIFSEHMSWMFFHHISDFDRIALFRKVPELELKYYSFKTTRVVLILHKKSQPIPSDFSLRYGNCNRIFVTVPDEFQYNSKEHLNVCNEKHIEQTKANLQEAIPVLKDLVSKDMEFNGHLLVEFAFDMEDDSIYSTASLYPHLFETLKQFKHTLNIYKSNREIHKLTKSKDGRMTLFDAIHKAYPTTVSDKLKRDTFKVREMYIKLKTPLIRLRKGGRLLRSSVLFDGCKTQLREEITDFRTSNLKGINVITPCEDWSQERRMLDLQDTLVSICADKGNRDKELREYIAKLQAPLIEALESEQYKRRRKDIETAFHAFMQNLWARNREYRLHDFCDKIYTDVSVYESRLATPNGSRTEIDNVVQARELFLTSEMMYRLFNLPKRRSLPQHTLPHVEYMNQSLARAIEEQCKSEYMLFHMDIFNGNTLFGPSGKFPISPKFKEITIFGAHQDEEVYEGTELEDQILVELAETRHIGFDAVFYPIVIPFAGLS</sequence>
<dbReference type="EMBL" id="JAEUBG010005517">
    <property type="protein sequence ID" value="KAH3674379.1"/>
    <property type="molecule type" value="Genomic_DNA"/>
</dbReference>
<name>A0A9P8PMZ5_WICPI</name>
<protein>
    <submittedName>
        <fullName evidence="1">Uncharacterized protein</fullName>
    </submittedName>
</protein>
<dbReference type="AlphaFoldDB" id="A0A9P8PMZ5"/>
<proteinExistence type="predicted"/>